<dbReference type="STRING" id="187868.SAMN05192589_112153"/>
<gene>
    <name evidence="1" type="ORF">SAMN05192589_112153</name>
</gene>
<evidence type="ECO:0000313" key="2">
    <source>
        <dbReference type="Proteomes" id="UP000198781"/>
    </source>
</evidence>
<evidence type="ECO:0000313" key="1">
    <source>
        <dbReference type="EMBL" id="SDE13305.1"/>
    </source>
</evidence>
<dbReference type="EMBL" id="FMZC01000012">
    <property type="protein sequence ID" value="SDE13305.1"/>
    <property type="molecule type" value="Genomic_DNA"/>
</dbReference>
<organism evidence="1 2">
    <name type="scientific">Paracidovorax valerianellae</name>
    <dbReference type="NCBI Taxonomy" id="187868"/>
    <lineage>
        <taxon>Bacteria</taxon>
        <taxon>Pseudomonadati</taxon>
        <taxon>Pseudomonadota</taxon>
        <taxon>Betaproteobacteria</taxon>
        <taxon>Burkholderiales</taxon>
        <taxon>Comamonadaceae</taxon>
        <taxon>Paracidovorax</taxon>
    </lineage>
</organism>
<sequence>MTIDKSSITLSNQLFPAVVRRFKGVQGSMPWRESYADSPLTSEIASTSLRMPSAVGAIAGPAVAAAQQAAVPMQQITAGAAAQAADAVRWNLSALQSRSQTSEPASALGEHAVSQAASVQSVRPYAYADELSLATAQGSTLLQATKPLEWTAAQDGLESTRPYAVDAGELENPEHTKPLLLSDLADGWETTKPSPLSPSMVGSLGQSASLLLEGSAQQLLQAMAGFAPSAMGVAAAVPDQVSRWRQEIAVGLQS</sequence>
<dbReference type="RefSeq" id="WP_092745077.1">
    <property type="nucleotide sequence ID" value="NZ_FMZC01000012.1"/>
</dbReference>
<proteinExistence type="predicted"/>
<name>A0A1G7AGX7_9BURK</name>
<accession>A0A1G7AGX7</accession>
<dbReference type="Proteomes" id="UP000198781">
    <property type="component" value="Unassembled WGS sequence"/>
</dbReference>
<dbReference type="AlphaFoldDB" id="A0A1G7AGX7"/>
<protein>
    <submittedName>
        <fullName evidence="1">Uncharacterized protein</fullName>
    </submittedName>
</protein>
<reference evidence="1 2" key="1">
    <citation type="submission" date="2016-10" db="EMBL/GenBank/DDBJ databases">
        <authorList>
            <person name="de Groot N.N."/>
        </authorList>
    </citation>
    <scope>NUCLEOTIDE SEQUENCE [LARGE SCALE GENOMIC DNA]</scope>
    <source>
        <strain evidence="1 2">DSM 16619</strain>
    </source>
</reference>
<keyword evidence="2" id="KW-1185">Reference proteome</keyword>